<dbReference type="Gene3D" id="2.60.120.10">
    <property type="entry name" value="Jelly Rolls"/>
    <property type="match status" value="2"/>
</dbReference>
<dbReference type="PANTHER" id="PTHR13903:SF8">
    <property type="entry name" value="PIRIN"/>
    <property type="match status" value="1"/>
</dbReference>
<dbReference type="InterPro" id="IPR012093">
    <property type="entry name" value="Pirin"/>
</dbReference>
<feature type="domain" description="Pirin C-terminal" evidence="5">
    <location>
        <begin position="177"/>
        <end position="289"/>
    </location>
</feature>
<dbReference type="EMBL" id="LILD01000001">
    <property type="protein sequence ID" value="KOO40004.1"/>
    <property type="molecule type" value="Genomic_DNA"/>
</dbReference>
<evidence type="ECO:0000256" key="3">
    <source>
        <dbReference type="RuleBase" id="RU003457"/>
    </source>
</evidence>
<feature type="binding site" evidence="2">
    <location>
        <position position="62"/>
    </location>
    <ligand>
        <name>Fe cation</name>
        <dbReference type="ChEBI" id="CHEBI:24875"/>
    </ligand>
</feature>
<dbReference type="InterPro" id="IPR008778">
    <property type="entry name" value="Pirin_C_dom"/>
</dbReference>
<dbReference type="CDD" id="cd02247">
    <property type="entry name" value="cupin_pirin_C"/>
    <property type="match status" value="1"/>
</dbReference>
<evidence type="ECO:0000313" key="6">
    <source>
        <dbReference type="EMBL" id="KOO40004.1"/>
    </source>
</evidence>
<feature type="binding site" evidence="2">
    <location>
        <position position="64"/>
    </location>
    <ligand>
        <name>Fe cation</name>
        <dbReference type="ChEBI" id="CHEBI:24875"/>
    </ligand>
</feature>
<dbReference type="Pfam" id="PF02678">
    <property type="entry name" value="Pirin"/>
    <property type="match status" value="1"/>
</dbReference>
<comment type="cofactor">
    <cofactor evidence="2">
        <name>Fe cation</name>
        <dbReference type="ChEBI" id="CHEBI:24875"/>
    </cofactor>
    <text evidence="2">Binds 1 Fe cation per subunit.</text>
</comment>
<name>A0A0M0KMG6_ALKHA</name>
<dbReference type="PATRIC" id="fig|136160.3.peg.3475"/>
<dbReference type="GO" id="GO:0046872">
    <property type="term" value="F:metal ion binding"/>
    <property type="evidence" value="ECO:0007669"/>
    <property type="project" value="UniProtKB-KW"/>
</dbReference>
<gene>
    <name evidence="6" type="ORF">AMD02_14980</name>
</gene>
<dbReference type="InterPro" id="IPR011051">
    <property type="entry name" value="RmlC_Cupin_sf"/>
</dbReference>
<protein>
    <submittedName>
        <fullName evidence="6">Pirin</fullName>
    </submittedName>
</protein>
<keyword evidence="2" id="KW-0408">Iron</keyword>
<feature type="domain" description="Pirin N-terminal" evidence="4">
    <location>
        <begin position="53"/>
        <end position="123"/>
    </location>
</feature>
<keyword evidence="2" id="KW-0479">Metal-binding</keyword>
<comment type="similarity">
    <text evidence="1 3">Belongs to the pirin family.</text>
</comment>
<dbReference type="AlphaFoldDB" id="A0A0M0KMG6"/>
<dbReference type="PIRSF" id="PIRSF006232">
    <property type="entry name" value="Pirin"/>
    <property type="match status" value="1"/>
</dbReference>
<reference evidence="6" key="1">
    <citation type="submission" date="2015-08" db="EMBL/GenBank/DDBJ databases">
        <title>Complete DNA Sequence of Pseudomonas syringae pv. actinidiae, the Causal Agent of Kiwifruit Canker Disease.</title>
        <authorList>
            <person name="Rikkerink E.H.A."/>
            <person name="Fineran P.C."/>
        </authorList>
    </citation>
    <scope>NUCLEOTIDE SEQUENCE</scope>
    <source>
        <strain evidence="6">DSM 13666</strain>
    </source>
</reference>
<dbReference type="RefSeq" id="WP_053431850.1">
    <property type="nucleotide sequence ID" value="NZ_CP040441.1"/>
</dbReference>
<evidence type="ECO:0000256" key="2">
    <source>
        <dbReference type="PIRSR" id="PIRSR006232-1"/>
    </source>
</evidence>
<feature type="binding site" evidence="2">
    <location>
        <position position="108"/>
    </location>
    <ligand>
        <name>Fe cation</name>
        <dbReference type="ChEBI" id="CHEBI:24875"/>
    </ligand>
</feature>
<sequence>MEANTSKHFQRDVKDHWYVQYEQGSFPFIQKGWVLPVERWREFDPFILMAEDWFKRGAFSDHPHRGFQTITYVIDGRLEHIDNGGGRDILEPGDVQYMNAGWAARHAEEGVEEDIAHTLQLWLNLPKGQRKTETSYQNIYAEDAPVINVRGGFVKVFAGDFGEVKGPLQSIVPITLAEINLEKNATYKHLLPENHNAFVYVLSGDMDLGTEEKRVNLTKHGVATLTYKDDGDPARRSELTITSKRRRGKLLIYSGTPIKEEIVPYGPFVMNSMEEIKQAFRDFHDGQFGPPAV</sequence>
<dbReference type="InterPro" id="IPR003829">
    <property type="entry name" value="Pirin_N_dom"/>
</dbReference>
<comment type="caution">
    <text evidence="6">The sequence shown here is derived from an EMBL/GenBank/DDBJ whole genome shotgun (WGS) entry which is preliminary data.</text>
</comment>
<proteinExistence type="inferred from homology"/>
<dbReference type="InterPro" id="IPR014710">
    <property type="entry name" value="RmlC-like_jellyroll"/>
</dbReference>
<dbReference type="Pfam" id="PF05726">
    <property type="entry name" value="Pirin_C"/>
    <property type="match status" value="1"/>
</dbReference>
<evidence type="ECO:0000259" key="5">
    <source>
        <dbReference type="Pfam" id="PF05726"/>
    </source>
</evidence>
<dbReference type="GeneID" id="87596567"/>
<accession>A0A0M0KMG6</accession>
<dbReference type="PANTHER" id="PTHR13903">
    <property type="entry name" value="PIRIN-RELATED"/>
    <property type="match status" value="1"/>
</dbReference>
<feature type="binding site" evidence="2">
    <location>
        <position position="106"/>
    </location>
    <ligand>
        <name>Fe cation</name>
        <dbReference type="ChEBI" id="CHEBI:24875"/>
    </ligand>
</feature>
<organism evidence="6">
    <name type="scientific">Halalkalibacterium halodurans</name>
    <name type="common">Bacillus halodurans</name>
    <dbReference type="NCBI Taxonomy" id="86665"/>
    <lineage>
        <taxon>Bacteria</taxon>
        <taxon>Bacillati</taxon>
        <taxon>Bacillota</taxon>
        <taxon>Bacilli</taxon>
        <taxon>Bacillales</taxon>
        <taxon>Bacillaceae</taxon>
        <taxon>Halalkalibacterium (ex Joshi et al. 2022)</taxon>
    </lineage>
</organism>
<evidence type="ECO:0000256" key="1">
    <source>
        <dbReference type="ARBA" id="ARBA00008416"/>
    </source>
</evidence>
<evidence type="ECO:0000259" key="4">
    <source>
        <dbReference type="Pfam" id="PF02678"/>
    </source>
</evidence>
<dbReference type="SUPFAM" id="SSF51182">
    <property type="entry name" value="RmlC-like cupins"/>
    <property type="match status" value="1"/>
</dbReference>